<dbReference type="AlphaFoldDB" id="A0A392TNB4"/>
<reference evidence="1 2" key="1">
    <citation type="journal article" date="2018" name="Front. Plant Sci.">
        <title>Red Clover (Trifolium pratense) and Zigzag Clover (T. medium) - A Picture of Genomic Similarities and Differences.</title>
        <authorList>
            <person name="Dluhosova J."/>
            <person name="Istvanek J."/>
            <person name="Nedelnik J."/>
            <person name="Repkova J."/>
        </authorList>
    </citation>
    <scope>NUCLEOTIDE SEQUENCE [LARGE SCALE GENOMIC DNA]</scope>
    <source>
        <strain evidence="2">cv. 10/8</strain>
        <tissue evidence="1">Leaf</tissue>
    </source>
</reference>
<name>A0A392TNB4_9FABA</name>
<feature type="non-terminal residue" evidence="1">
    <location>
        <position position="36"/>
    </location>
</feature>
<dbReference type="EMBL" id="LXQA010609037">
    <property type="protein sequence ID" value="MCI61917.1"/>
    <property type="molecule type" value="Genomic_DNA"/>
</dbReference>
<evidence type="ECO:0008006" key="3">
    <source>
        <dbReference type="Google" id="ProtNLM"/>
    </source>
</evidence>
<dbReference type="Proteomes" id="UP000265520">
    <property type="component" value="Unassembled WGS sequence"/>
</dbReference>
<accession>A0A392TNB4</accession>
<proteinExistence type="predicted"/>
<evidence type="ECO:0000313" key="2">
    <source>
        <dbReference type="Proteomes" id="UP000265520"/>
    </source>
</evidence>
<organism evidence="1 2">
    <name type="scientific">Trifolium medium</name>
    <dbReference type="NCBI Taxonomy" id="97028"/>
    <lineage>
        <taxon>Eukaryota</taxon>
        <taxon>Viridiplantae</taxon>
        <taxon>Streptophyta</taxon>
        <taxon>Embryophyta</taxon>
        <taxon>Tracheophyta</taxon>
        <taxon>Spermatophyta</taxon>
        <taxon>Magnoliopsida</taxon>
        <taxon>eudicotyledons</taxon>
        <taxon>Gunneridae</taxon>
        <taxon>Pentapetalae</taxon>
        <taxon>rosids</taxon>
        <taxon>fabids</taxon>
        <taxon>Fabales</taxon>
        <taxon>Fabaceae</taxon>
        <taxon>Papilionoideae</taxon>
        <taxon>50 kb inversion clade</taxon>
        <taxon>NPAAA clade</taxon>
        <taxon>Hologalegina</taxon>
        <taxon>IRL clade</taxon>
        <taxon>Trifolieae</taxon>
        <taxon>Trifolium</taxon>
    </lineage>
</organism>
<protein>
    <recommendedName>
        <fullName evidence="3">Retrotransposon protein</fullName>
    </recommendedName>
</protein>
<keyword evidence="2" id="KW-1185">Reference proteome</keyword>
<sequence>MKLRLSSACHPQTDGQTKRIIQSLEDLLRACVLEQG</sequence>
<comment type="caution">
    <text evidence="1">The sequence shown here is derived from an EMBL/GenBank/DDBJ whole genome shotgun (WGS) entry which is preliminary data.</text>
</comment>
<evidence type="ECO:0000313" key="1">
    <source>
        <dbReference type="EMBL" id="MCI61917.1"/>
    </source>
</evidence>